<sequence>MPDADRMSDADYRQLLSLLRKFSDSELDQWANLIIPSRYGDVYVSLSRKPLVAELEPTYNRVPETWFDQPTT</sequence>
<dbReference type="EMBL" id="WMBB01000018">
    <property type="protein sequence ID" value="MTE16974.1"/>
    <property type="molecule type" value="Genomic_DNA"/>
</dbReference>
<evidence type="ECO:0000313" key="1">
    <source>
        <dbReference type="EMBL" id="MTE16974.1"/>
    </source>
</evidence>
<dbReference type="RefSeq" id="WP_154791404.1">
    <property type="nucleotide sequence ID" value="NZ_WMBB01000018.1"/>
</dbReference>
<accession>A0A6I3L8A4</accession>
<gene>
    <name evidence="1" type="ORF">GLP40_30070</name>
</gene>
<name>A0A6I3L8A4_9NOCA</name>
<protein>
    <submittedName>
        <fullName evidence="1">Uncharacterized protein</fullName>
    </submittedName>
</protein>
<dbReference type="AlphaFoldDB" id="A0A6I3L8A4"/>
<comment type="caution">
    <text evidence="1">The sequence shown here is derived from an EMBL/GenBank/DDBJ whole genome shotgun (WGS) entry which is preliminary data.</text>
</comment>
<reference evidence="1 2" key="1">
    <citation type="submission" date="2019-11" db="EMBL/GenBank/DDBJ databases">
        <title>Nocardia sp. nov. CT2-14 isolated from soil.</title>
        <authorList>
            <person name="Kanchanasin P."/>
            <person name="Tanasupawat S."/>
            <person name="Yuki M."/>
            <person name="Kudo T."/>
        </authorList>
    </citation>
    <scope>NUCLEOTIDE SEQUENCE [LARGE SCALE GENOMIC DNA]</scope>
    <source>
        <strain evidence="1 2">CT2-14</strain>
    </source>
</reference>
<organism evidence="1 2">
    <name type="scientific">Nocardia aurantiaca</name>
    <dbReference type="NCBI Taxonomy" id="2675850"/>
    <lineage>
        <taxon>Bacteria</taxon>
        <taxon>Bacillati</taxon>
        <taxon>Actinomycetota</taxon>
        <taxon>Actinomycetes</taxon>
        <taxon>Mycobacteriales</taxon>
        <taxon>Nocardiaceae</taxon>
        <taxon>Nocardia</taxon>
    </lineage>
</organism>
<evidence type="ECO:0000313" key="2">
    <source>
        <dbReference type="Proteomes" id="UP000432464"/>
    </source>
</evidence>
<dbReference type="Proteomes" id="UP000432464">
    <property type="component" value="Unassembled WGS sequence"/>
</dbReference>
<proteinExistence type="predicted"/>
<keyword evidence="2" id="KW-1185">Reference proteome</keyword>